<feature type="transmembrane region" description="Helical" evidence="11">
    <location>
        <begin position="20"/>
        <end position="44"/>
    </location>
</feature>
<evidence type="ECO:0000256" key="8">
    <source>
        <dbReference type="ARBA" id="ARBA00023065"/>
    </source>
</evidence>
<reference evidence="13" key="1">
    <citation type="submission" date="2025-08" db="UniProtKB">
        <authorList>
            <consortium name="RefSeq"/>
        </authorList>
    </citation>
    <scope>IDENTIFICATION</scope>
    <source>
        <tissue evidence="13">Muscle</tissue>
    </source>
</reference>
<dbReference type="PANTHER" id="PTHR42985:SF40">
    <property type="entry name" value="LD47995P-RELATED"/>
    <property type="match status" value="1"/>
</dbReference>
<evidence type="ECO:0000313" key="13">
    <source>
        <dbReference type="RefSeq" id="XP_022258215.1"/>
    </source>
</evidence>
<keyword evidence="4" id="KW-1003">Cell membrane</keyword>
<dbReference type="RefSeq" id="XP_022258215.1">
    <property type="nucleotide sequence ID" value="XM_022402507.1"/>
</dbReference>
<keyword evidence="10" id="KW-0739">Sodium transport</keyword>
<feature type="transmembrane region" description="Helical" evidence="11">
    <location>
        <begin position="105"/>
        <end position="125"/>
    </location>
</feature>
<keyword evidence="6 11" id="KW-1133">Transmembrane helix</keyword>
<dbReference type="InterPro" id="IPR001734">
    <property type="entry name" value="Na/solute_symporter"/>
</dbReference>
<feature type="transmembrane region" description="Helical" evidence="11">
    <location>
        <begin position="77"/>
        <end position="99"/>
    </location>
</feature>
<evidence type="ECO:0000256" key="6">
    <source>
        <dbReference type="ARBA" id="ARBA00022989"/>
    </source>
</evidence>
<dbReference type="PANTHER" id="PTHR42985">
    <property type="entry name" value="SODIUM-COUPLED MONOCARBOXYLATE TRANSPORTER"/>
    <property type="match status" value="1"/>
</dbReference>
<organism evidence="12 13">
    <name type="scientific">Limulus polyphemus</name>
    <name type="common">Atlantic horseshoe crab</name>
    <dbReference type="NCBI Taxonomy" id="6850"/>
    <lineage>
        <taxon>Eukaryota</taxon>
        <taxon>Metazoa</taxon>
        <taxon>Ecdysozoa</taxon>
        <taxon>Arthropoda</taxon>
        <taxon>Chelicerata</taxon>
        <taxon>Merostomata</taxon>
        <taxon>Xiphosura</taxon>
        <taxon>Limulidae</taxon>
        <taxon>Limulus</taxon>
    </lineage>
</organism>
<keyword evidence="3" id="KW-0813">Transport</keyword>
<name>A0ABM1TQQ9_LIMPO</name>
<keyword evidence="12" id="KW-1185">Reference proteome</keyword>
<evidence type="ECO:0000313" key="12">
    <source>
        <dbReference type="Proteomes" id="UP000694941"/>
    </source>
</evidence>
<evidence type="ECO:0000256" key="1">
    <source>
        <dbReference type="ARBA" id="ARBA00004651"/>
    </source>
</evidence>
<accession>A0ABM1TQQ9</accession>
<keyword evidence="5 11" id="KW-0812">Transmembrane</keyword>
<keyword evidence="7" id="KW-0915">Sodium</keyword>
<evidence type="ECO:0000256" key="3">
    <source>
        <dbReference type="ARBA" id="ARBA00022448"/>
    </source>
</evidence>
<dbReference type="InterPro" id="IPR051163">
    <property type="entry name" value="Sodium:Solute_Symporter_SSF"/>
</dbReference>
<dbReference type="Proteomes" id="UP000694941">
    <property type="component" value="Unplaced"/>
</dbReference>
<feature type="transmembrane region" description="Helical" evidence="11">
    <location>
        <begin position="167"/>
        <end position="188"/>
    </location>
</feature>
<evidence type="ECO:0000256" key="4">
    <source>
        <dbReference type="ARBA" id="ARBA00022475"/>
    </source>
</evidence>
<evidence type="ECO:0000256" key="11">
    <source>
        <dbReference type="SAM" id="Phobius"/>
    </source>
</evidence>
<comment type="subcellular location">
    <subcellularLocation>
        <location evidence="1">Cell membrane</location>
        <topology evidence="1">Multi-pass membrane protein</topology>
    </subcellularLocation>
</comment>
<dbReference type="Gene3D" id="1.20.1730.10">
    <property type="entry name" value="Sodium/glucose cotransporter"/>
    <property type="match status" value="1"/>
</dbReference>
<keyword evidence="9 11" id="KW-0472">Membrane</keyword>
<protein>
    <submittedName>
        <fullName evidence="13">Sodium-coupled monocarboxylate transporter 2-like</fullName>
    </submittedName>
</protein>
<comment type="similarity">
    <text evidence="2">Belongs to the sodium:solute symporter (SSF) (TC 2.A.21) family.</text>
</comment>
<proteinExistence type="inferred from homology"/>
<evidence type="ECO:0000256" key="9">
    <source>
        <dbReference type="ARBA" id="ARBA00023136"/>
    </source>
</evidence>
<keyword evidence="8" id="KW-0406">Ion transport</keyword>
<evidence type="ECO:0000256" key="10">
    <source>
        <dbReference type="ARBA" id="ARBA00023201"/>
    </source>
</evidence>
<evidence type="ECO:0000256" key="7">
    <source>
        <dbReference type="ARBA" id="ARBA00023053"/>
    </source>
</evidence>
<dbReference type="PROSITE" id="PS50283">
    <property type="entry name" value="NA_SOLUT_SYMP_3"/>
    <property type="match status" value="1"/>
</dbReference>
<sequence>LFPLYVMDVLGSLPGFPGLFVAGVFSGALSTVSSGVNSLAAVTLEDLVKTYIRKDLSEVWATRLIKILGEFYKMAALSIRGMIGGPLLGLLTLGMFFPWSNTKGAGGGLLCGLAISFWIGFGAFFNKPMIPRAPVSVDGCLGNYTLLTTIAPEVHNAEIFPLFRISYMWYSAIGFTSVLIFGLIISFVTGPNKPEDIDPKLICPVFDIVCCCLPAKIRKKLRFGVGQNVSILPRDLSLATSMTSESLENFQKDRNGVYNISYVPSSVDMDALVMKSTKEDITAAPKSETQNTPL</sequence>
<dbReference type="InterPro" id="IPR038377">
    <property type="entry name" value="Na/Glc_symporter_sf"/>
</dbReference>
<evidence type="ECO:0000256" key="5">
    <source>
        <dbReference type="ARBA" id="ARBA00022692"/>
    </source>
</evidence>
<dbReference type="GeneID" id="106474143"/>
<feature type="non-terminal residue" evidence="13">
    <location>
        <position position="1"/>
    </location>
</feature>
<evidence type="ECO:0000256" key="2">
    <source>
        <dbReference type="ARBA" id="ARBA00006434"/>
    </source>
</evidence>
<gene>
    <name evidence="13" type="primary">LOC106474143</name>
</gene>